<feature type="region of interest" description="Disordered" evidence="1">
    <location>
        <begin position="228"/>
        <end position="259"/>
    </location>
</feature>
<dbReference type="Gene3D" id="3.30.70.330">
    <property type="match status" value="1"/>
</dbReference>
<feature type="compositionally biased region" description="Basic and acidic residues" evidence="1">
    <location>
        <begin position="1"/>
        <end position="10"/>
    </location>
</feature>
<accession>A0AAN9ABZ3</accession>
<evidence type="ECO:0000313" key="2">
    <source>
        <dbReference type="EMBL" id="KAK7078547.1"/>
    </source>
</evidence>
<protein>
    <submittedName>
        <fullName evidence="2">Coiled-coil domain-containing protein r3hcc1l</fullName>
    </submittedName>
</protein>
<dbReference type="AlphaFoldDB" id="A0AAN9ABZ3"/>
<feature type="compositionally biased region" description="Polar residues" evidence="1">
    <location>
        <begin position="284"/>
        <end position="295"/>
    </location>
</feature>
<organism evidence="2 3">
    <name type="scientific">Halocaridina rubra</name>
    <name type="common">Hawaiian red shrimp</name>
    <dbReference type="NCBI Taxonomy" id="373956"/>
    <lineage>
        <taxon>Eukaryota</taxon>
        <taxon>Metazoa</taxon>
        <taxon>Ecdysozoa</taxon>
        <taxon>Arthropoda</taxon>
        <taxon>Crustacea</taxon>
        <taxon>Multicrustacea</taxon>
        <taxon>Malacostraca</taxon>
        <taxon>Eumalacostraca</taxon>
        <taxon>Eucarida</taxon>
        <taxon>Decapoda</taxon>
        <taxon>Pleocyemata</taxon>
        <taxon>Caridea</taxon>
        <taxon>Atyoidea</taxon>
        <taxon>Atyidae</taxon>
        <taxon>Halocaridina</taxon>
    </lineage>
</organism>
<feature type="non-terminal residue" evidence="2">
    <location>
        <position position="1"/>
    </location>
</feature>
<feature type="compositionally biased region" description="Low complexity" evidence="1">
    <location>
        <begin position="413"/>
        <end position="426"/>
    </location>
</feature>
<feature type="compositionally biased region" description="Low complexity" evidence="1">
    <location>
        <begin position="66"/>
        <end position="97"/>
    </location>
</feature>
<keyword evidence="3" id="KW-1185">Reference proteome</keyword>
<dbReference type="EMBL" id="JAXCGZ010007776">
    <property type="protein sequence ID" value="KAK7078547.1"/>
    <property type="molecule type" value="Genomic_DNA"/>
</dbReference>
<sequence length="941" mass="105493">SPPSNSKDELLESGSSSPKDPLAKASPERMPVTVPSDQGSNRRRGKAAAQIYRPPPARSSQDTNFSPQSQQQLNHYQQHPYQPQQQQYQLHQPAYSQRYQPRPHNAKANHNVLQQQELQQYQPVSRQRTDSESSTATVSNEYHNNKVRGRRPDQVLYVPRGRRHLPNDPGSARGTPTPLADYESHQRPPSPAYSICSTASEFSGRNRYNKQGGSCLGSQISIYDGEIDKVHGKPPLSRDFSRESTPGNGRHKGNGGRFSTHTLSLIERCLNQDSEQRYNEYSNFETDSVHNSPSPKHSKVGGGSYRAQKSPTPTRDIHSIHSKENVIHPFEPGSRARKSRKNRKRHSRSRDHSSEHYNYAAKDSNSKGNVSHNGEWQNSPGERGFGSCERIFYNSNFNSSQDRYDRGYDNYDRYSSINSSRASSRNSSRERTPQRNINQNWRGGSNPPSPSKGPVIFYHSNHSSGKPPSGRLGSLPNVSFDSEETPGRRLSYHNEENNKYYTLPGKSNDPAFSNSHSQATVKNNIEYGSGCIVSDRIDTELSSSVTCTTIPDNDLTTQNQITDGYCLQNEDICNKDFHSSSSSHESEVVTDVTNQLQDYTVVKDGAVSMQECNSKEENGLMITPDNSENLFIDTENLPEPLDGSIKNVSIQDNQFLSADDASVNSADVSSEVTHEHDSYYDAVAEPAMSESLKESTDEIVSSDNDIKDNSHKDTKENITEVEEKVKKNPKKFLFDWADEVEDSWDSLYDDNGECLDPNIKRQLSNSLGKIKLEKPANDYYSFQPKEPEISEEEYGHVIEIYDFPVSFKTQDLMMVFSSFQNTGFDIKWVDDTHALGIFATALIAAEALSVDHPFLKTRSLSLATKSSKAKAMRITDALLPYKPRPATSASLARRLVSGALGLKVNISREVREAERQKLKDAKAQKRLAAKQRVDAWEGNLA</sequence>
<dbReference type="PANTHER" id="PTHR21678">
    <property type="entry name" value="GROWTH INHIBITION AND DIFFERENTIATION RELATED PROTEIN 88"/>
    <property type="match status" value="1"/>
</dbReference>
<feature type="region of interest" description="Disordered" evidence="1">
    <location>
        <begin position="410"/>
        <end position="516"/>
    </location>
</feature>
<evidence type="ECO:0000256" key="1">
    <source>
        <dbReference type="SAM" id="MobiDB-lite"/>
    </source>
</evidence>
<feature type="compositionally biased region" description="Polar residues" evidence="1">
    <location>
        <begin position="366"/>
        <end position="380"/>
    </location>
</feature>
<feature type="region of interest" description="Disordered" evidence="1">
    <location>
        <begin position="1"/>
        <end position="105"/>
    </location>
</feature>
<feature type="compositionally biased region" description="Basic residues" evidence="1">
    <location>
        <begin position="335"/>
        <end position="349"/>
    </location>
</feature>
<feature type="region of interest" description="Disordered" evidence="1">
    <location>
        <begin position="284"/>
        <end position="382"/>
    </location>
</feature>
<name>A0AAN9ABZ3_HALRR</name>
<feature type="compositionally biased region" description="Basic and acidic residues" evidence="1">
    <location>
        <begin position="315"/>
        <end position="326"/>
    </location>
</feature>
<dbReference type="InterPro" id="IPR039884">
    <property type="entry name" value="R3HC1/R3HCL"/>
</dbReference>
<feature type="region of interest" description="Disordered" evidence="1">
    <location>
        <begin position="120"/>
        <end position="192"/>
    </location>
</feature>
<feature type="compositionally biased region" description="Polar residues" evidence="1">
    <location>
        <begin position="132"/>
        <end position="142"/>
    </location>
</feature>
<dbReference type="PANTHER" id="PTHR21678:SF0">
    <property type="entry name" value="C3H1-TYPE DOMAIN-CONTAINING PROTEIN"/>
    <property type="match status" value="1"/>
</dbReference>
<evidence type="ECO:0000313" key="3">
    <source>
        <dbReference type="Proteomes" id="UP001381693"/>
    </source>
</evidence>
<dbReference type="InterPro" id="IPR012677">
    <property type="entry name" value="Nucleotide-bd_a/b_plait_sf"/>
</dbReference>
<gene>
    <name evidence="2" type="primary">R3HCC1L</name>
    <name evidence="2" type="ORF">SK128_006048</name>
</gene>
<proteinExistence type="predicted"/>
<comment type="caution">
    <text evidence="2">The sequence shown here is derived from an EMBL/GenBank/DDBJ whole genome shotgun (WGS) entry which is preliminary data.</text>
</comment>
<reference evidence="2 3" key="1">
    <citation type="submission" date="2023-11" db="EMBL/GenBank/DDBJ databases">
        <title>Halocaridina rubra genome assembly.</title>
        <authorList>
            <person name="Smith C."/>
        </authorList>
    </citation>
    <scope>NUCLEOTIDE SEQUENCE [LARGE SCALE GENOMIC DNA]</scope>
    <source>
        <strain evidence="2">EP-1</strain>
        <tissue evidence="2">Whole</tissue>
    </source>
</reference>
<dbReference type="Proteomes" id="UP001381693">
    <property type="component" value="Unassembled WGS sequence"/>
</dbReference>